<reference evidence="1 2" key="1">
    <citation type="journal article" date="2014" name="Proc. Natl. Acad. Sci. U.S.A.">
        <title>Functional characterization of flavobacteria rhodopsins reveals a unique class of light-driven chloride pump in bacteria.</title>
        <authorList>
            <person name="Yoshizawa S."/>
            <person name="Kumagai Y."/>
            <person name="Kim H."/>
            <person name="Ogura Y."/>
            <person name="Hayashi T."/>
            <person name="Iwasaki W."/>
            <person name="DeLong E.F."/>
            <person name="Kogure K."/>
        </authorList>
    </citation>
    <scope>NUCLEOTIDE SEQUENCE [LARGE SCALE GENOMIC DNA]</scope>
    <source>
        <strain evidence="1 2">S1-08</strain>
    </source>
</reference>
<dbReference type="EMBL" id="AP014548">
    <property type="protein sequence ID" value="BAO56116.1"/>
    <property type="molecule type" value="Genomic_DNA"/>
</dbReference>
<organism evidence="1 2">
    <name type="scientific">Nonlabens marinus S1-08</name>
    <dbReference type="NCBI Taxonomy" id="1454201"/>
    <lineage>
        <taxon>Bacteria</taxon>
        <taxon>Pseudomonadati</taxon>
        <taxon>Bacteroidota</taxon>
        <taxon>Flavobacteriia</taxon>
        <taxon>Flavobacteriales</taxon>
        <taxon>Flavobacteriaceae</taxon>
        <taxon>Nonlabens</taxon>
    </lineage>
</organism>
<dbReference type="HOGENOM" id="CLU_276794_0_0_10"/>
<evidence type="ECO:0000313" key="2">
    <source>
        <dbReference type="Proteomes" id="UP000031760"/>
    </source>
</evidence>
<protein>
    <submittedName>
        <fullName evidence="1">Uncharacterized protein</fullName>
    </submittedName>
</protein>
<dbReference type="KEGG" id="nmf:NMS_2107"/>
<dbReference type="Proteomes" id="UP000031760">
    <property type="component" value="Chromosome"/>
</dbReference>
<sequence>MALDQALSNIYQTTTLTDRQTFIAQRLDKLFDQYNIPFSASKLYKGGLFAMQPNLRANPDWMSQSAHSFREIFYHVLHQSKFIQFPNGTDKKSVLFEMFGTRKNEIKHLNKLGKIYNMFSDIAHHYLNKPNPKDQVSESDYDGLVHEFEDELYKILFRQLDVHERLGELVLKFGNAEPEIADIEANKNYITKSLDAAQYFYSIVTPESLSVLIEHGFYDDLQWSVKHFELDQWLAFELFSLERLASKAPDMIASIFLNYRVAKDADPAATRHSLIRSLAYIQGDNREALLKMLDTPPWSFKNVQDRSDYLLENLAENIVETGNWNHFILYLKVRFAVDSSMPTKYDPWSRRGFNPFNYAVTTTEQTLVGLLETPSAHTVDTLKLLCKIFNNGLCLESHEAAIFPYQDAINFLSFDVVSTDVHSAIIDYDTEIIEKLLLCYKHLAERVIAASTETEDISLIWNELPDSPICWKLRYHLIGMAGMCYNDLFVEESVRFTHFDEPTEFLSGAEYGLTISKHYPRLNDQEKKKIFQNYLLYFNKESENSHRKIVYATPVFSAIQEFLSIEQLNELAHEGIELIENYKPTPSISTVTGGMVLDQSPINKLDLAKLPVNELIEKIEKEWHPEKIIKRRRSKSFLRPINASGLGKLIAQDMKERASEYLPRLKDFLKPEKITLTYVYHILDGLVECFRGALIEEDQELVLDFVAEVLSLYKEDKLVDVTYSEDFQSRFHDLTTKEMIFSRVRDLVAQLVEPSSNFIDSSTNPTSIEQLGKILEIMLLHEDPKPTDEELSTTQKTVSKAGGPSLAWDAQALALSSIRGRAFMSYMNFLTHLNESRFQHIHPAERWQSTLKDFIYNEKTRALHFMFGFYTCTIFNLDRSWLLHQTKHLWSESYPYVLRLQVWIGFLRQSPWTGYLELPMYQDAYVYWITNPPVPETDREYSGSFDTGIATHMMNYFVYAATGNKAEQIVDLFFEKGCSKSNSRFIDLIGHHIIDEEHSSSSKLPEGISQSLKDLWHRYLDHRPEQKILECFSFWVSNKSSLLSMDTQIELILSTLKSTDGKLSFLHPLEGQLMSFAKRSPEQVLEICELLILNGTIRNKSSEQYLYLRGMWVDLFQFLYTTPFANKTEALVSRIIEEGGSEYWALKK</sequence>
<dbReference type="RefSeq" id="WP_041496599.1">
    <property type="nucleotide sequence ID" value="NZ_AP014548.1"/>
</dbReference>
<accession>W8W0D1</accession>
<keyword evidence="2" id="KW-1185">Reference proteome</keyword>
<dbReference type="STRING" id="1454201.NMS_2107"/>
<name>W8W0D1_9FLAO</name>
<dbReference type="OrthoDB" id="1400303at2"/>
<evidence type="ECO:0000313" key="1">
    <source>
        <dbReference type="EMBL" id="BAO56116.1"/>
    </source>
</evidence>
<proteinExistence type="predicted"/>
<gene>
    <name evidence="1" type="ORF">NMS_2107</name>
</gene>
<dbReference type="AlphaFoldDB" id="W8W0D1"/>